<dbReference type="Proteomes" id="UP001205906">
    <property type="component" value="Unassembled WGS sequence"/>
</dbReference>
<keyword evidence="3" id="KW-1185">Reference proteome</keyword>
<organism evidence="2 3">
    <name type="scientific">Mesorhizobium liriopis</name>
    <dbReference type="NCBI Taxonomy" id="2953882"/>
    <lineage>
        <taxon>Bacteria</taxon>
        <taxon>Pseudomonadati</taxon>
        <taxon>Pseudomonadota</taxon>
        <taxon>Alphaproteobacteria</taxon>
        <taxon>Hyphomicrobiales</taxon>
        <taxon>Phyllobacteriaceae</taxon>
        <taxon>Mesorhizobium</taxon>
    </lineage>
</organism>
<evidence type="ECO:0000313" key="2">
    <source>
        <dbReference type="EMBL" id="MCO6052297.1"/>
    </source>
</evidence>
<sequence length="96" mass="10502">MFNSEAQRAIEAVADAILVPRDALLAVVDVESNGVVFTQIGGKALPVIRWEGHYFDRFVPAKKREQARKAGPGGIQRLVSSRTARRRSATLCLTVP</sequence>
<accession>A0ABT1CBT4</accession>
<evidence type="ECO:0000259" key="1">
    <source>
        <dbReference type="Pfam" id="PF11860"/>
    </source>
</evidence>
<name>A0ABT1CBT4_9HYPH</name>
<evidence type="ECO:0000313" key="3">
    <source>
        <dbReference type="Proteomes" id="UP001205906"/>
    </source>
</evidence>
<dbReference type="EMBL" id="JAMXQS010000014">
    <property type="protein sequence ID" value="MCO6052297.1"/>
    <property type="molecule type" value="Genomic_DNA"/>
</dbReference>
<reference evidence="2 3" key="1">
    <citation type="submission" date="2022-06" db="EMBL/GenBank/DDBJ databases">
        <title>Mesorhizobium sp. strain RP14 Genome sequencing and assembly.</title>
        <authorList>
            <person name="Kim I."/>
        </authorList>
    </citation>
    <scope>NUCLEOTIDE SEQUENCE [LARGE SCALE GENOMIC DNA]</scope>
    <source>
        <strain evidence="3">RP14(2022)</strain>
    </source>
</reference>
<dbReference type="InterPro" id="IPR024408">
    <property type="entry name" value="Muramidase"/>
</dbReference>
<proteinExistence type="predicted"/>
<feature type="domain" description="N-acetylmuramidase" evidence="1">
    <location>
        <begin position="22"/>
        <end position="69"/>
    </location>
</feature>
<dbReference type="Pfam" id="PF11860">
    <property type="entry name" value="Muramidase"/>
    <property type="match status" value="1"/>
</dbReference>
<dbReference type="RefSeq" id="WP_252822682.1">
    <property type="nucleotide sequence ID" value="NZ_JAMXQS010000014.1"/>
</dbReference>
<protein>
    <submittedName>
        <fullName evidence="2">N-acetylmuramidase domain-containing protein</fullName>
    </submittedName>
</protein>
<comment type="caution">
    <text evidence="2">The sequence shown here is derived from an EMBL/GenBank/DDBJ whole genome shotgun (WGS) entry which is preliminary data.</text>
</comment>
<gene>
    <name evidence="2" type="ORF">NGM99_21135</name>
</gene>